<reference evidence="2" key="1">
    <citation type="journal article" date="2013" name="Nat. Biotechnol.">
        <title>Chinese hamster genome sequenced from sorted chromosomes.</title>
        <authorList>
            <person name="Brinkrolf K."/>
            <person name="Rupp O."/>
            <person name="Laux H."/>
            <person name="Kollin F."/>
            <person name="Ernst W."/>
            <person name="Linke B."/>
            <person name="Kofler R."/>
            <person name="Romand S."/>
            <person name="Hesse F."/>
            <person name="Budach W.E."/>
            <person name="Galosy S."/>
            <person name="Muller D."/>
            <person name="Noll T."/>
            <person name="Wienberg J."/>
            <person name="Jostock T."/>
            <person name="Leonard M."/>
            <person name="Grillari J."/>
            <person name="Tauch A."/>
            <person name="Goesmann A."/>
            <person name="Helk B."/>
            <person name="Mott J.E."/>
            <person name="Puhler A."/>
            <person name="Borth N."/>
        </authorList>
    </citation>
    <scope>NUCLEOTIDE SEQUENCE [LARGE SCALE GENOMIC DNA]</scope>
    <source>
        <strain evidence="2">17A/GY</strain>
    </source>
</reference>
<gene>
    <name evidence="1" type="ORF">H671_4g11632</name>
</gene>
<sequence>MFRNPYECKQTPLTFYGEQLFLNTGPDDTALNYLQAKLHRPGMDKESKAEIPLQVKMPKGQCFFFLVSDDMEARGSSDTAPPHEEMTMRRLKMLQFVYKPNPV</sequence>
<dbReference type="EMBL" id="KE674060">
    <property type="protein sequence ID" value="ERE76707.1"/>
    <property type="molecule type" value="Genomic_DNA"/>
</dbReference>
<name>A0A061I9E3_CRIGR</name>
<dbReference type="Proteomes" id="UP000030759">
    <property type="component" value="Unassembled WGS sequence"/>
</dbReference>
<proteinExistence type="predicted"/>
<evidence type="ECO:0000313" key="2">
    <source>
        <dbReference type="Proteomes" id="UP000030759"/>
    </source>
</evidence>
<evidence type="ECO:0000313" key="1">
    <source>
        <dbReference type="EMBL" id="ERE76707.1"/>
    </source>
</evidence>
<accession>A0A061I9E3</accession>
<dbReference type="AlphaFoldDB" id="A0A061I9E3"/>
<protein>
    <submittedName>
        <fullName evidence="1">Uncharacterized protein</fullName>
    </submittedName>
</protein>
<organism evidence="1 2">
    <name type="scientific">Cricetulus griseus</name>
    <name type="common">Chinese hamster</name>
    <name type="synonym">Cricetulus barabensis griseus</name>
    <dbReference type="NCBI Taxonomy" id="10029"/>
    <lineage>
        <taxon>Eukaryota</taxon>
        <taxon>Metazoa</taxon>
        <taxon>Chordata</taxon>
        <taxon>Craniata</taxon>
        <taxon>Vertebrata</taxon>
        <taxon>Euteleostomi</taxon>
        <taxon>Mammalia</taxon>
        <taxon>Eutheria</taxon>
        <taxon>Euarchontoglires</taxon>
        <taxon>Glires</taxon>
        <taxon>Rodentia</taxon>
        <taxon>Myomorpha</taxon>
        <taxon>Muroidea</taxon>
        <taxon>Cricetidae</taxon>
        <taxon>Cricetinae</taxon>
        <taxon>Cricetulus</taxon>
    </lineage>
</organism>